<feature type="domain" description="Glycosyl transferase family 1" evidence="1">
    <location>
        <begin position="198"/>
        <end position="319"/>
    </location>
</feature>
<accession>A0A7J3YTI9</accession>
<dbReference type="PANTHER" id="PTHR45919">
    <property type="entry name" value="GDP-MAN:MAN(3)GLCNAC(2)-PP-DOL ALPHA-1,2-MANNOSYLTRANSFERASE"/>
    <property type="match status" value="1"/>
</dbReference>
<keyword evidence="2" id="KW-0808">Transferase</keyword>
<dbReference type="EMBL" id="DRYU01000006">
    <property type="protein sequence ID" value="HHP92087.1"/>
    <property type="molecule type" value="Genomic_DNA"/>
</dbReference>
<comment type="caution">
    <text evidence="2">The sequence shown here is derived from an EMBL/GenBank/DDBJ whole genome shotgun (WGS) entry which is preliminary data.</text>
</comment>
<dbReference type="InterPro" id="IPR038013">
    <property type="entry name" value="ALG11"/>
</dbReference>
<proteinExistence type="predicted"/>
<dbReference type="Pfam" id="PF00534">
    <property type="entry name" value="Glycos_transf_1"/>
    <property type="match status" value="1"/>
</dbReference>
<dbReference type="GO" id="GO:0006487">
    <property type="term" value="P:protein N-linked glycosylation"/>
    <property type="evidence" value="ECO:0007669"/>
    <property type="project" value="TreeGrafter"/>
</dbReference>
<protein>
    <submittedName>
        <fullName evidence="2">Glycosyltransferase</fullName>
    </submittedName>
</protein>
<dbReference type="GO" id="GO:0004377">
    <property type="term" value="F:GDP-Man:Man(3)GlcNAc(2)-PP-Dol alpha-1,2-mannosyltransferase activity"/>
    <property type="evidence" value="ECO:0007669"/>
    <property type="project" value="InterPro"/>
</dbReference>
<dbReference type="Gene3D" id="3.40.50.2000">
    <property type="entry name" value="Glycogen Phosphorylase B"/>
    <property type="match status" value="2"/>
</dbReference>
<dbReference type="SUPFAM" id="SSF53756">
    <property type="entry name" value="UDP-Glycosyltransferase/glycogen phosphorylase"/>
    <property type="match status" value="1"/>
</dbReference>
<name>A0A7J3YTI9_9CREN</name>
<reference evidence="2" key="1">
    <citation type="journal article" date="2020" name="mSystems">
        <title>Genome- and Community-Level Interaction Insights into Carbon Utilization and Element Cycling Functions of Hydrothermarchaeota in Hydrothermal Sediment.</title>
        <authorList>
            <person name="Zhou Z."/>
            <person name="Liu Y."/>
            <person name="Xu W."/>
            <person name="Pan J."/>
            <person name="Luo Z.H."/>
            <person name="Li M."/>
        </authorList>
    </citation>
    <scope>NUCLEOTIDE SEQUENCE [LARGE SCALE GENOMIC DNA]</scope>
    <source>
        <strain evidence="2">SpSt-1109</strain>
    </source>
</reference>
<sequence length="388" mass="44505">MKVAVIYDFSVNKGGGDFVMLNILEALCEAGYDVSLFTSYPNGLQKSADFFDKPLPKVGIYHVKVPSYLRHPYTIAYVARRIVEIGNNTYDAYMVSDDVPRCIAGQKGVCYMHYPHVARFKFKEFIATKYKTTLHGRIAWKIHEILFPSFYLVNEKPRRWMFIANSIVTRRHAAEVLRISVEDVVLINPPVAARRINEMWRNSSSEKENLVVCVGRFEFEKRFTDVLQALARLKKKINVRLSLIGFSYDEKHVFRAIRALGLEENVELLVNAERRELIDRLLRAKVIVHPAPYEPFGIAVVEGMAAGCIPVIRKGFNGPWLEITQEGRYGIGFSSLRELAGILERAIKYYDSFNIKAIISRALEFDEAIFRTRFIKTIENFTNTSLVS</sequence>
<dbReference type="GO" id="GO:0016020">
    <property type="term" value="C:membrane"/>
    <property type="evidence" value="ECO:0007669"/>
    <property type="project" value="TreeGrafter"/>
</dbReference>
<dbReference type="InterPro" id="IPR001296">
    <property type="entry name" value="Glyco_trans_1"/>
</dbReference>
<gene>
    <name evidence="2" type="ORF">ENM70_00440</name>
</gene>
<evidence type="ECO:0000313" key="2">
    <source>
        <dbReference type="EMBL" id="HHP92087.1"/>
    </source>
</evidence>
<dbReference type="AlphaFoldDB" id="A0A7J3YTI9"/>
<evidence type="ECO:0000259" key="1">
    <source>
        <dbReference type="Pfam" id="PF00534"/>
    </source>
</evidence>
<organism evidence="2">
    <name type="scientific">Ignisphaera aggregans</name>
    <dbReference type="NCBI Taxonomy" id="334771"/>
    <lineage>
        <taxon>Archaea</taxon>
        <taxon>Thermoproteota</taxon>
        <taxon>Thermoprotei</taxon>
        <taxon>Desulfurococcales</taxon>
        <taxon>Desulfurococcaceae</taxon>
        <taxon>Ignisphaera</taxon>
    </lineage>
</organism>
<dbReference type="PANTHER" id="PTHR45919:SF1">
    <property type="entry name" value="GDP-MAN:MAN(3)GLCNAC(2)-PP-DOL ALPHA-1,2-MANNOSYLTRANSFERASE"/>
    <property type="match status" value="1"/>
</dbReference>
<dbReference type="CDD" id="cd03801">
    <property type="entry name" value="GT4_PimA-like"/>
    <property type="match status" value="1"/>
</dbReference>